<organism evidence="3 4">
    <name type="scientific">Spirosoma terrae</name>
    <dbReference type="NCBI Taxonomy" id="1968276"/>
    <lineage>
        <taxon>Bacteria</taxon>
        <taxon>Pseudomonadati</taxon>
        <taxon>Bacteroidota</taxon>
        <taxon>Cytophagia</taxon>
        <taxon>Cytophagales</taxon>
        <taxon>Cytophagaceae</taxon>
        <taxon>Spirosoma</taxon>
    </lineage>
</organism>
<dbReference type="InterPro" id="IPR036869">
    <property type="entry name" value="J_dom_sf"/>
</dbReference>
<evidence type="ECO:0000313" key="4">
    <source>
        <dbReference type="Proteomes" id="UP000474175"/>
    </source>
</evidence>
<dbReference type="AlphaFoldDB" id="A0A6L9LB91"/>
<sequence>MSGQQQLVQIGTAKEKAILSKSQKEFNRLIRKIEKVSAELTDLRNAAEKIQQRVQRDYRPLVEQYANFRADMVRMFDRAYEESKLTKTEKKKLAHLIQEMAFELIDTYGLSDLKVIYDKYDDQGFDQTNAESDELTADLMKEMMSSMFGIQFDENADVSDPQKMTAYVQEQIAQREAAETERRQQAQEKRAKKPKTEKQQEREAKKLAEERSITKAVRTLYMDLVKTFHPDREPDETEKQRKTDIMHRVTEAYEKGDLLALLRLQLEFERIDQQHLENLAEEQLKYYNKILKQQAQEIDDELFTLQSQLSGMTGRPAYLINSPIALEFSLNSDISQIKRDIKQIKADLKAFTDLSVLKKWLKAYRIEKPENLSFFDLI</sequence>
<accession>A0A6L9LB91</accession>
<dbReference type="EMBL" id="JAAFZH010000007">
    <property type="protein sequence ID" value="NDU96672.1"/>
    <property type="molecule type" value="Genomic_DNA"/>
</dbReference>
<reference evidence="3 4" key="1">
    <citation type="submission" date="2020-02" db="EMBL/GenBank/DDBJ databases">
        <title>Draft genome sequence of two Spirosoma agri KCTC 52727 and Spirosoma terrae KCTC 52035.</title>
        <authorList>
            <person name="Rojas J."/>
            <person name="Ambika Manirajan B."/>
            <person name="Suarez C."/>
            <person name="Ratering S."/>
            <person name="Schnell S."/>
        </authorList>
    </citation>
    <scope>NUCLEOTIDE SEQUENCE [LARGE SCALE GENOMIC DNA]</scope>
    <source>
        <strain evidence="3 4">KCTC 52035</strain>
    </source>
</reference>
<evidence type="ECO:0000313" key="3">
    <source>
        <dbReference type="EMBL" id="NDU96672.1"/>
    </source>
</evidence>
<dbReference type="RefSeq" id="WP_163951284.1">
    <property type="nucleotide sequence ID" value="NZ_JAAFZH010000007.1"/>
</dbReference>
<keyword evidence="4" id="KW-1185">Reference proteome</keyword>
<dbReference type="SUPFAM" id="SSF46565">
    <property type="entry name" value="Chaperone J-domain"/>
    <property type="match status" value="1"/>
</dbReference>
<keyword evidence="1" id="KW-0175">Coiled coil</keyword>
<evidence type="ECO:0000256" key="2">
    <source>
        <dbReference type="SAM" id="MobiDB-lite"/>
    </source>
</evidence>
<dbReference type="Proteomes" id="UP000474175">
    <property type="component" value="Unassembled WGS sequence"/>
</dbReference>
<name>A0A6L9LB91_9BACT</name>
<evidence type="ECO:0000256" key="1">
    <source>
        <dbReference type="SAM" id="Coils"/>
    </source>
</evidence>
<feature type="coiled-coil region" evidence="1">
    <location>
        <begin position="19"/>
        <end position="53"/>
    </location>
</feature>
<comment type="caution">
    <text evidence="3">The sequence shown here is derived from an EMBL/GenBank/DDBJ whole genome shotgun (WGS) entry which is preliminary data.</text>
</comment>
<evidence type="ECO:0008006" key="5">
    <source>
        <dbReference type="Google" id="ProtNLM"/>
    </source>
</evidence>
<protein>
    <recommendedName>
        <fullName evidence="5">J domain-containing protein</fullName>
    </recommendedName>
</protein>
<dbReference type="Gene3D" id="1.10.287.110">
    <property type="entry name" value="DnaJ domain"/>
    <property type="match status" value="1"/>
</dbReference>
<feature type="region of interest" description="Disordered" evidence="2">
    <location>
        <begin position="176"/>
        <end position="209"/>
    </location>
</feature>
<gene>
    <name evidence="3" type="ORF">GK108_17450</name>
</gene>
<proteinExistence type="predicted"/>